<sequence>MKILTTQTAAGDSGVLLSDCGQYRYRLWREWDRSRPGLGFIMLNPSTADHLVCDPTITRCLQRARMARYGRLEVVNLFALRSTNPDVLLKHPAPLEDRPDRNDEAIMDAIECCAMMICAWGAHKAAPARAGEVLRRIRMRGFGALLYHLGVNRNGSPRHPLYVAATILPQPLATTAVPHVA</sequence>
<evidence type="ECO:0000313" key="1">
    <source>
        <dbReference type="EMBL" id="CAG9180909.1"/>
    </source>
</evidence>
<organism evidence="1 2">
    <name type="scientific">Cupriavidus laharis</name>
    <dbReference type="NCBI Taxonomy" id="151654"/>
    <lineage>
        <taxon>Bacteria</taxon>
        <taxon>Pseudomonadati</taxon>
        <taxon>Pseudomonadota</taxon>
        <taxon>Betaproteobacteria</taxon>
        <taxon>Burkholderiales</taxon>
        <taxon>Burkholderiaceae</taxon>
        <taxon>Cupriavidus</taxon>
    </lineage>
</organism>
<protein>
    <recommendedName>
        <fullName evidence="3">DUF1643 domain-containing protein</fullName>
    </recommendedName>
</protein>
<gene>
    <name evidence="1" type="ORF">LMG23992_04338</name>
</gene>
<evidence type="ECO:0008006" key="3">
    <source>
        <dbReference type="Google" id="ProtNLM"/>
    </source>
</evidence>
<dbReference type="Proteomes" id="UP000727654">
    <property type="component" value="Unassembled WGS sequence"/>
</dbReference>
<reference evidence="1 2" key="1">
    <citation type="submission" date="2021-08" db="EMBL/GenBank/DDBJ databases">
        <authorList>
            <person name="Peeters C."/>
        </authorList>
    </citation>
    <scope>NUCLEOTIDE SEQUENCE [LARGE SCALE GENOMIC DNA]</scope>
    <source>
        <strain evidence="1 2">LMG 23992</strain>
    </source>
</reference>
<comment type="caution">
    <text evidence="1">The sequence shown here is derived from an EMBL/GenBank/DDBJ whole genome shotgun (WGS) entry which is preliminary data.</text>
</comment>
<keyword evidence="2" id="KW-1185">Reference proteome</keyword>
<dbReference type="EMBL" id="CAJZAI010000013">
    <property type="protein sequence ID" value="CAG9180909.1"/>
    <property type="molecule type" value="Genomic_DNA"/>
</dbReference>
<evidence type="ECO:0000313" key="2">
    <source>
        <dbReference type="Proteomes" id="UP000727654"/>
    </source>
</evidence>
<dbReference type="RefSeq" id="WP_224081813.1">
    <property type="nucleotide sequence ID" value="NZ_CAJZAI010000013.1"/>
</dbReference>
<accession>A0ABM8XLB0</accession>
<dbReference type="InterPro" id="IPR012441">
    <property type="entry name" value="DUF1643"/>
</dbReference>
<name>A0ABM8XLB0_9BURK</name>
<proteinExistence type="predicted"/>
<dbReference type="Pfam" id="PF07799">
    <property type="entry name" value="DUF1643"/>
    <property type="match status" value="1"/>
</dbReference>